<dbReference type="WBParaSite" id="nRc.2.0.1.t42101-RA">
    <property type="protein sequence ID" value="nRc.2.0.1.t42101-RA"/>
    <property type="gene ID" value="nRc.2.0.1.g42101"/>
</dbReference>
<protein>
    <submittedName>
        <fullName evidence="2">Ovule protein</fullName>
    </submittedName>
</protein>
<evidence type="ECO:0000313" key="2">
    <source>
        <dbReference type="WBParaSite" id="nRc.2.0.1.t42101-RA"/>
    </source>
</evidence>
<dbReference type="Proteomes" id="UP000887565">
    <property type="component" value="Unplaced"/>
</dbReference>
<evidence type="ECO:0000313" key="1">
    <source>
        <dbReference type="Proteomes" id="UP000887565"/>
    </source>
</evidence>
<proteinExistence type="predicted"/>
<organism evidence="1 2">
    <name type="scientific">Romanomermis culicivorax</name>
    <name type="common">Nematode worm</name>
    <dbReference type="NCBI Taxonomy" id="13658"/>
    <lineage>
        <taxon>Eukaryota</taxon>
        <taxon>Metazoa</taxon>
        <taxon>Ecdysozoa</taxon>
        <taxon>Nematoda</taxon>
        <taxon>Enoplea</taxon>
        <taxon>Dorylaimia</taxon>
        <taxon>Mermithida</taxon>
        <taxon>Mermithoidea</taxon>
        <taxon>Mermithidae</taxon>
        <taxon>Romanomermis</taxon>
    </lineage>
</organism>
<reference evidence="2" key="1">
    <citation type="submission" date="2022-11" db="UniProtKB">
        <authorList>
            <consortium name="WormBaseParasite"/>
        </authorList>
    </citation>
    <scope>IDENTIFICATION</scope>
</reference>
<keyword evidence="1" id="KW-1185">Reference proteome</keyword>
<accession>A0A915KUF3</accession>
<name>A0A915KUF3_ROMCU</name>
<sequence>MKNQGIGICWENFILMVGEFYFDSNFFLQQFVVTINFHIIEECRSFVVHIASYYVGVQSATIQT</sequence>
<dbReference type="AlphaFoldDB" id="A0A915KUF3"/>